<dbReference type="AlphaFoldDB" id="A0A0B2UNB8"/>
<keyword evidence="2" id="KW-1185">Reference proteome</keyword>
<evidence type="ECO:0000313" key="1">
    <source>
        <dbReference type="EMBL" id="KHN72511.1"/>
    </source>
</evidence>
<sequence length="129" mass="14903">MFLSRRQVIKAMCILSTSLLLLPFYMTWKNAEVASFGTGKNAEVYVMNAYLITDDTIRMTIITKCDYYPNLTISIGQHTSALLKLEPVEPCESRWDAIRRGIYVITFDTKANQVRRKIRKDETPPNFCK</sequence>
<dbReference type="Proteomes" id="UP000031036">
    <property type="component" value="Unassembled WGS sequence"/>
</dbReference>
<protein>
    <submittedName>
        <fullName evidence="1">Uncharacterized protein</fullName>
    </submittedName>
</protein>
<organism evidence="1 2">
    <name type="scientific">Toxocara canis</name>
    <name type="common">Canine roundworm</name>
    <dbReference type="NCBI Taxonomy" id="6265"/>
    <lineage>
        <taxon>Eukaryota</taxon>
        <taxon>Metazoa</taxon>
        <taxon>Ecdysozoa</taxon>
        <taxon>Nematoda</taxon>
        <taxon>Chromadorea</taxon>
        <taxon>Rhabditida</taxon>
        <taxon>Spirurina</taxon>
        <taxon>Ascaridomorpha</taxon>
        <taxon>Ascaridoidea</taxon>
        <taxon>Toxocaridae</taxon>
        <taxon>Toxocara</taxon>
    </lineage>
</organism>
<evidence type="ECO:0000313" key="2">
    <source>
        <dbReference type="Proteomes" id="UP000031036"/>
    </source>
</evidence>
<comment type="caution">
    <text evidence="1">The sequence shown here is derived from an EMBL/GenBank/DDBJ whole genome shotgun (WGS) entry which is preliminary data.</text>
</comment>
<reference evidence="1 2" key="1">
    <citation type="submission" date="2014-11" db="EMBL/GenBank/DDBJ databases">
        <title>Genetic blueprint of the zoonotic pathogen Toxocara canis.</title>
        <authorList>
            <person name="Zhu X.-Q."/>
            <person name="Korhonen P.K."/>
            <person name="Cai H."/>
            <person name="Young N.D."/>
            <person name="Nejsum P."/>
            <person name="von Samson-Himmelstjerna G."/>
            <person name="Boag P.R."/>
            <person name="Tan P."/>
            <person name="Li Q."/>
            <person name="Min J."/>
            <person name="Yang Y."/>
            <person name="Wang X."/>
            <person name="Fang X."/>
            <person name="Hall R.S."/>
            <person name="Hofmann A."/>
            <person name="Sternberg P.W."/>
            <person name="Jex A.R."/>
            <person name="Gasser R.B."/>
        </authorList>
    </citation>
    <scope>NUCLEOTIDE SEQUENCE [LARGE SCALE GENOMIC DNA]</scope>
    <source>
        <strain evidence="1">PN_DK_2014</strain>
    </source>
</reference>
<accession>A0A0B2UNB8</accession>
<dbReference type="EMBL" id="JPKZ01003248">
    <property type="protein sequence ID" value="KHN72511.1"/>
    <property type="molecule type" value="Genomic_DNA"/>
</dbReference>
<gene>
    <name evidence="1" type="ORF">Tcan_14728</name>
</gene>
<name>A0A0B2UNB8_TOXCA</name>
<proteinExistence type="predicted"/>